<dbReference type="InterPro" id="IPR024616">
    <property type="entry name" value="Pherophorin"/>
</dbReference>
<dbReference type="EMBL" id="BSDZ01000021">
    <property type="protein sequence ID" value="GLI64962.1"/>
    <property type="molecule type" value="Genomic_DNA"/>
</dbReference>
<keyword evidence="4" id="KW-1185">Reference proteome</keyword>
<feature type="domain" description="Pherophorin" evidence="2">
    <location>
        <begin position="285"/>
        <end position="436"/>
    </location>
</feature>
<reference evidence="3 4" key="1">
    <citation type="journal article" date="2023" name="IScience">
        <title>Expanded male sex-determining region conserved during the evolution of homothallism in the green alga Volvox.</title>
        <authorList>
            <person name="Yamamoto K."/>
            <person name="Matsuzaki R."/>
            <person name="Mahakham W."/>
            <person name="Heman W."/>
            <person name="Sekimoto H."/>
            <person name="Kawachi M."/>
            <person name="Minakuchi Y."/>
            <person name="Toyoda A."/>
            <person name="Nozaki H."/>
        </authorList>
    </citation>
    <scope>NUCLEOTIDE SEQUENCE [LARGE SCALE GENOMIC DNA]</scope>
    <source>
        <strain evidence="3 4">NIES-4468</strain>
    </source>
</reference>
<proteinExistence type="predicted"/>
<evidence type="ECO:0000256" key="1">
    <source>
        <dbReference type="SAM" id="MobiDB-lite"/>
    </source>
</evidence>
<dbReference type="SUPFAM" id="SSF81995">
    <property type="entry name" value="beta-sandwich domain of Sec23/24"/>
    <property type="match status" value="1"/>
</dbReference>
<name>A0ABQ5S4Y8_9CHLO</name>
<dbReference type="Pfam" id="PF12499">
    <property type="entry name" value="DUF3707"/>
    <property type="match status" value="1"/>
</dbReference>
<feature type="compositionally biased region" description="Basic residues" evidence="1">
    <location>
        <begin position="34"/>
        <end position="77"/>
    </location>
</feature>
<evidence type="ECO:0000313" key="3">
    <source>
        <dbReference type="EMBL" id="GLI64962.1"/>
    </source>
</evidence>
<evidence type="ECO:0000259" key="2">
    <source>
        <dbReference type="Pfam" id="PF12499"/>
    </source>
</evidence>
<accession>A0ABQ5S4Y8</accession>
<feature type="region of interest" description="Disordered" evidence="1">
    <location>
        <begin position="34"/>
        <end position="149"/>
    </location>
</feature>
<comment type="caution">
    <text evidence="3">The sequence shown here is derived from an EMBL/GenBank/DDBJ whole genome shotgun (WGS) entry which is preliminary data.</text>
</comment>
<feature type="compositionally biased region" description="Pro residues" evidence="1">
    <location>
        <begin position="79"/>
        <end position="149"/>
    </location>
</feature>
<dbReference type="PRINTS" id="PR01217">
    <property type="entry name" value="PRICHEXTENSN"/>
</dbReference>
<organism evidence="3 4">
    <name type="scientific">Volvox africanus</name>
    <dbReference type="NCBI Taxonomy" id="51714"/>
    <lineage>
        <taxon>Eukaryota</taxon>
        <taxon>Viridiplantae</taxon>
        <taxon>Chlorophyta</taxon>
        <taxon>core chlorophytes</taxon>
        <taxon>Chlorophyceae</taxon>
        <taxon>CS clade</taxon>
        <taxon>Chlamydomonadales</taxon>
        <taxon>Volvocaceae</taxon>
        <taxon>Volvox</taxon>
    </lineage>
</organism>
<protein>
    <recommendedName>
        <fullName evidence="2">Pherophorin domain-containing protein</fullName>
    </recommendedName>
</protein>
<sequence>PHPHHRHRLHHHRLRRLHHPLLVPHLLLRHHRPPHLRHLPHRHLPLPRRRRPHRRLLPHRRPHRRLLPRRPPHRRLLPLRPPPPPPSPPPPSPPPPPPPSPPPPSPPPPSPPPPSPPPPSPPPPSPRPPSPRPPSPPPPSPSPPPPSPPPPCATCVYVSLTNSTALFGFTLEPFCSNLSQTVIGDLTAEAEAVGARLIGEATFTCSADLVKICVTFLSDEDGAKLQPWIENQVVFWLYLITGDKCPTFLVGYTVVLEVAGADGPGSVSCLKTITSRSCTPEPVPFPKCKCVTRPAATPFAATPFLTKERGRTSRTVLYCFSTATVAPYNPSSACGKTTVLLKAEVWGNDDLRRSISGIGVQPAGSDMKFLPVTWGAAGEQTLKATPLNWSKAQASGGKICLELDRATDLGAFCNNAGAAQPTCWINFFDPSKNCCPLFAASLY</sequence>
<dbReference type="Proteomes" id="UP001165090">
    <property type="component" value="Unassembled WGS sequence"/>
</dbReference>
<feature type="non-terminal residue" evidence="3">
    <location>
        <position position="1"/>
    </location>
</feature>
<gene>
    <name evidence="3" type="ORF">VaNZ11_008369</name>
</gene>
<evidence type="ECO:0000313" key="4">
    <source>
        <dbReference type="Proteomes" id="UP001165090"/>
    </source>
</evidence>